<organism evidence="2 3">
    <name type="scientific">Corynebacterium durum F0235</name>
    <dbReference type="NCBI Taxonomy" id="1035195"/>
    <lineage>
        <taxon>Bacteria</taxon>
        <taxon>Bacillati</taxon>
        <taxon>Actinomycetota</taxon>
        <taxon>Actinomycetes</taxon>
        <taxon>Mycobacteriales</taxon>
        <taxon>Corynebacteriaceae</taxon>
        <taxon>Corynebacterium</taxon>
    </lineage>
</organism>
<keyword evidence="3" id="KW-1185">Reference proteome</keyword>
<dbReference type="OrthoDB" id="4417239at2"/>
<dbReference type="HOGENOM" id="CLU_036478_0_0_11"/>
<evidence type="ECO:0000313" key="3">
    <source>
        <dbReference type="Proteomes" id="UP000010445"/>
    </source>
</evidence>
<feature type="region of interest" description="Disordered" evidence="1">
    <location>
        <begin position="143"/>
        <end position="162"/>
    </location>
</feature>
<comment type="caution">
    <text evidence="2">The sequence shown here is derived from an EMBL/GenBank/DDBJ whole genome shotgun (WGS) entry which is preliminary data.</text>
</comment>
<sequence length="253" mass="27087">MKLRRPAVIISSALALTFGIGWLVDSIVAARVEMRIAQEIEAVTPVESNPRIYVGGFPYLLALSTHKVPAITSESLDVRIPGLGLVNLRTEADRVTLSNEQLLNGNIEGAKAKALSHYMRLDGVALGSFLNITDLDISHPSDISPTSTSASEAQLTGTPPNFTEPVVAEVKLRIKGSTISIEPTSVRGAPPGREEEALNAFSWTVDSTELPLGGRATSINCNGGSIYISSEISNVTLSYKDFAPLLRENQEES</sequence>
<feature type="compositionally biased region" description="Polar residues" evidence="1">
    <location>
        <begin position="143"/>
        <end position="161"/>
    </location>
</feature>
<dbReference type="EMBL" id="AMEM01000041">
    <property type="protein sequence ID" value="EKX87892.1"/>
    <property type="molecule type" value="Genomic_DNA"/>
</dbReference>
<evidence type="ECO:0008006" key="4">
    <source>
        <dbReference type="Google" id="ProtNLM"/>
    </source>
</evidence>
<reference evidence="2 3" key="1">
    <citation type="submission" date="2012-05" db="EMBL/GenBank/DDBJ databases">
        <authorList>
            <person name="Weinstock G."/>
            <person name="Sodergren E."/>
            <person name="Lobos E.A."/>
            <person name="Fulton L."/>
            <person name="Fulton R."/>
            <person name="Courtney L."/>
            <person name="Fronick C."/>
            <person name="O'Laughlin M."/>
            <person name="Godfrey J."/>
            <person name="Wilson R.M."/>
            <person name="Miner T."/>
            <person name="Farmer C."/>
            <person name="Delehaunty K."/>
            <person name="Cordes M."/>
            <person name="Minx P."/>
            <person name="Tomlinson C."/>
            <person name="Chen J."/>
            <person name="Wollam A."/>
            <person name="Pepin K.H."/>
            <person name="Bhonagiri V."/>
            <person name="Zhang X."/>
            <person name="Suruliraj S."/>
            <person name="Warren W."/>
            <person name="Mitreva M."/>
            <person name="Mardis E.R."/>
            <person name="Wilson R.K."/>
        </authorList>
    </citation>
    <scope>NUCLEOTIDE SEQUENCE [LARGE SCALE GENOMIC DNA]</scope>
    <source>
        <strain evidence="2 3">F0235</strain>
    </source>
</reference>
<dbReference type="eggNOG" id="ENOG5031BYD">
    <property type="taxonomic scope" value="Bacteria"/>
</dbReference>
<dbReference type="InterPro" id="IPR021373">
    <property type="entry name" value="DUF2993"/>
</dbReference>
<dbReference type="Proteomes" id="UP000010445">
    <property type="component" value="Unassembled WGS sequence"/>
</dbReference>
<evidence type="ECO:0000313" key="2">
    <source>
        <dbReference type="EMBL" id="EKX87892.1"/>
    </source>
</evidence>
<dbReference type="AlphaFoldDB" id="L1M9L6"/>
<protein>
    <recommendedName>
        <fullName evidence="4">DUF2993 domain-containing protein</fullName>
    </recommendedName>
</protein>
<accession>L1M9L6</accession>
<dbReference type="Pfam" id="PF11209">
    <property type="entry name" value="LmeA"/>
    <property type="match status" value="1"/>
</dbReference>
<dbReference type="STRING" id="1035195.HMPREF9997_02670"/>
<dbReference type="RefSeq" id="WP_006062473.1">
    <property type="nucleotide sequence ID" value="NZ_KB290824.1"/>
</dbReference>
<proteinExistence type="predicted"/>
<name>L1M9L6_9CORY</name>
<gene>
    <name evidence="2" type="ORF">HMPREF9997_02670</name>
</gene>
<dbReference type="PATRIC" id="fig|1035195.3.peg.2391"/>
<evidence type="ECO:0000256" key="1">
    <source>
        <dbReference type="SAM" id="MobiDB-lite"/>
    </source>
</evidence>